<evidence type="ECO:0000313" key="2">
    <source>
        <dbReference type="Proteomes" id="UP000177097"/>
    </source>
</evidence>
<reference evidence="1 2" key="1">
    <citation type="journal article" date="2016" name="Nat. Commun.">
        <title>Thousands of microbial genomes shed light on interconnected biogeochemical processes in an aquifer system.</title>
        <authorList>
            <person name="Anantharaman K."/>
            <person name="Brown C.T."/>
            <person name="Hug L.A."/>
            <person name="Sharon I."/>
            <person name="Castelle C.J."/>
            <person name="Probst A.J."/>
            <person name="Thomas B.C."/>
            <person name="Singh A."/>
            <person name="Wilkins M.J."/>
            <person name="Karaoz U."/>
            <person name="Brodie E.L."/>
            <person name="Williams K.H."/>
            <person name="Hubbard S.S."/>
            <person name="Banfield J.F."/>
        </authorList>
    </citation>
    <scope>NUCLEOTIDE SEQUENCE [LARGE SCALE GENOMIC DNA]</scope>
</reference>
<accession>A0A1F7TWU6</accession>
<organism evidence="1 2">
    <name type="scientific">Candidatus Uhrbacteria bacterium RIFCSPHIGHO2_02_FULL_53_13</name>
    <dbReference type="NCBI Taxonomy" id="1802389"/>
    <lineage>
        <taxon>Bacteria</taxon>
        <taxon>Candidatus Uhriibacteriota</taxon>
    </lineage>
</organism>
<dbReference type="AlphaFoldDB" id="A0A1F7TWU6"/>
<evidence type="ECO:0000313" key="1">
    <source>
        <dbReference type="EMBL" id="OGL70501.1"/>
    </source>
</evidence>
<dbReference type="EMBL" id="MGDX01000029">
    <property type="protein sequence ID" value="OGL70501.1"/>
    <property type="molecule type" value="Genomic_DNA"/>
</dbReference>
<name>A0A1F7TWU6_9BACT</name>
<gene>
    <name evidence="1" type="ORF">A3C17_03990</name>
</gene>
<sequence length="226" mass="24598">MIALAHTTAFLFVCAVFLPAPLRAQDSELERLRAQLVAEHEARLQAEADFAEALDIAHEVAARADATLMGAPTQRVPHSESIVYVDQLPPGVSVEDTIRFESSDDRGWLAIMLGNDGLSVPLNGQWPFPMRTVLLDGVTTSLFLVPPGSTGYVVPSRLSYEVIRIVRFEGSALSASGLRFAGVKFVRNAWARQPHGRMFTDSGFLRSGGEVDAVKAMLIQSRPLVP</sequence>
<dbReference type="STRING" id="1802389.A3C17_03990"/>
<comment type="caution">
    <text evidence="1">The sequence shown here is derived from an EMBL/GenBank/DDBJ whole genome shotgun (WGS) entry which is preliminary data.</text>
</comment>
<dbReference type="Proteomes" id="UP000177097">
    <property type="component" value="Unassembled WGS sequence"/>
</dbReference>
<proteinExistence type="predicted"/>
<protein>
    <submittedName>
        <fullName evidence="1">Uncharacterized protein</fullName>
    </submittedName>
</protein>